<dbReference type="InterPro" id="IPR044005">
    <property type="entry name" value="DZR_2"/>
</dbReference>
<proteinExistence type="inferred from homology"/>
<dbReference type="Proteomes" id="UP000185639">
    <property type="component" value="Unassembled WGS sequence"/>
</dbReference>
<dbReference type="EMBL" id="FTOH01000005">
    <property type="protein sequence ID" value="SIS84106.1"/>
    <property type="molecule type" value="Genomic_DNA"/>
</dbReference>
<dbReference type="AlphaFoldDB" id="A0A1N7MDD3"/>
<evidence type="ECO:0000256" key="1">
    <source>
        <dbReference type="ARBA" id="ARBA00008007"/>
    </source>
</evidence>
<feature type="domain" description="Double zinc ribbon" evidence="4">
    <location>
        <begin position="24"/>
        <end position="70"/>
    </location>
</feature>
<gene>
    <name evidence="5" type="ORF">SAMN05421686_105111</name>
</gene>
<protein>
    <submittedName>
        <fullName evidence="5">ComF family protein</fullName>
    </submittedName>
</protein>
<accession>A0A1N7MDD3</accession>
<feature type="compositionally biased region" description="Basic and acidic residues" evidence="2">
    <location>
        <begin position="172"/>
        <end position="184"/>
    </location>
</feature>
<evidence type="ECO:0000313" key="6">
    <source>
        <dbReference type="Proteomes" id="UP000185639"/>
    </source>
</evidence>
<evidence type="ECO:0000259" key="4">
    <source>
        <dbReference type="Pfam" id="PF18912"/>
    </source>
</evidence>
<dbReference type="CDD" id="cd06223">
    <property type="entry name" value="PRTases_typeI"/>
    <property type="match status" value="1"/>
</dbReference>
<dbReference type="SUPFAM" id="SSF53271">
    <property type="entry name" value="PRTase-like"/>
    <property type="match status" value="1"/>
</dbReference>
<dbReference type="InterPro" id="IPR000836">
    <property type="entry name" value="PRTase_dom"/>
</dbReference>
<dbReference type="InterPro" id="IPR051910">
    <property type="entry name" value="ComF/GntX_DNA_util-trans"/>
</dbReference>
<feature type="region of interest" description="Disordered" evidence="2">
    <location>
        <begin position="170"/>
        <end position="191"/>
    </location>
</feature>
<dbReference type="InterPro" id="IPR029057">
    <property type="entry name" value="PRTase-like"/>
</dbReference>
<dbReference type="PANTHER" id="PTHR47505">
    <property type="entry name" value="DNA UTILIZATION PROTEIN YHGH"/>
    <property type="match status" value="1"/>
</dbReference>
<dbReference type="PANTHER" id="PTHR47505:SF1">
    <property type="entry name" value="DNA UTILIZATION PROTEIN YHGH"/>
    <property type="match status" value="1"/>
</dbReference>
<dbReference type="Pfam" id="PF18912">
    <property type="entry name" value="DZR_2"/>
    <property type="match status" value="1"/>
</dbReference>
<reference evidence="6" key="1">
    <citation type="submission" date="2017-01" db="EMBL/GenBank/DDBJ databases">
        <authorList>
            <person name="Varghese N."/>
            <person name="Submissions S."/>
        </authorList>
    </citation>
    <scope>NUCLEOTIDE SEQUENCE [LARGE SCALE GENOMIC DNA]</scope>
    <source>
        <strain evidence="6">DSM 24913</strain>
    </source>
</reference>
<dbReference type="STRING" id="484498.SAMN05421686_105111"/>
<evidence type="ECO:0000313" key="5">
    <source>
        <dbReference type="EMBL" id="SIS84106.1"/>
    </source>
</evidence>
<dbReference type="Pfam" id="PF00156">
    <property type="entry name" value="Pribosyltran"/>
    <property type="match status" value="1"/>
</dbReference>
<keyword evidence="6" id="KW-1185">Reference proteome</keyword>
<organism evidence="5 6">
    <name type="scientific">Thalassolituus maritimus</name>
    <dbReference type="NCBI Taxonomy" id="484498"/>
    <lineage>
        <taxon>Bacteria</taxon>
        <taxon>Pseudomonadati</taxon>
        <taxon>Pseudomonadota</taxon>
        <taxon>Gammaproteobacteria</taxon>
        <taxon>Oceanospirillales</taxon>
        <taxon>Oceanospirillaceae</taxon>
        <taxon>Thalassolituus</taxon>
    </lineage>
</organism>
<evidence type="ECO:0000259" key="3">
    <source>
        <dbReference type="Pfam" id="PF00156"/>
    </source>
</evidence>
<sequence>MRHNWSTLMKIRGNLSTFFNQLFECELCLEPDGSSTGICEECLNRLPYMGLACPQCSESVSTEGLCGRCQRTPPAYDYSYCSLSYEHPLPHWLHRCKDKRDTRQISRIQTLMLMARPAFDDQPENHPDIVTCIPTSHRRRFWRGFNLSEELARAVADDLGLAFHPLLKKTKHQEQRGRSARERASSQTDMSIETNLDLTGKHILIVDDVMTTGSTLHTAAALLKESSAQKVGAWCFARTPKTR</sequence>
<comment type="similarity">
    <text evidence="1">Belongs to the ComF/GntX family.</text>
</comment>
<feature type="domain" description="Phosphoribosyltransferase" evidence="3">
    <location>
        <begin position="149"/>
        <end position="242"/>
    </location>
</feature>
<name>A0A1N7MDD3_9GAMM</name>
<dbReference type="Gene3D" id="3.40.50.2020">
    <property type="match status" value="1"/>
</dbReference>
<dbReference type="RefSeq" id="WP_076515414.1">
    <property type="nucleotide sequence ID" value="NZ_FTOH01000005.1"/>
</dbReference>
<evidence type="ECO:0000256" key="2">
    <source>
        <dbReference type="SAM" id="MobiDB-lite"/>
    </source>
</evidence>